<dbReference type="Pfam" id="PF07811">
    <property type="entry name" value="TadE"/>
    <property type="match status" value="1"/>
</dbReference>
<accession>A0A3N5BDT4</accession>
<name>A0A3N5BDT4_9BACI</name>
<keyword evidence="1" id="KW-1133">Transmembrane helix</keyword>
<sequence length="143" mass="15762">MMLKSEKGQGTVELAITFTVLVILVFGIVDFGYAFYSKLTMEHSSREGARAGSLGSDDADIKSVVEDSLVGLLPEGSNIDEYVTIQYVNSDGDVYDETEDTVKYVEVIIDYDYKYFTPLLALIGSALDEDTLSLNSSTQMRVE</sequence>
<feature type="transmembrane region" description="Helical" evidence="1">
    <location>
        <begin position="12"/>
        <end position="36"/>
    </location>
</feature>
<protein>
    <submittedName>
        <fullName evidence="3">TadE-like protein</fullName>
    </submittedName>
</protein>
<keyword evidence="1" id="KW-0472">Membrane</keyword>
<keyword evidence="4" id="KW-1185">Reference proteome</keyword>
<evidence type="ECO:0000256" key="1">
    <source>
        <dbReference type="SAM" id="Phobius"/>
    </source>
</evidence>
<keyword evidence="1" id="KW-0812">Transmembrane</keyword>
<dbReference type="InterPro" id="IPR012495">
    <property type="entry name" value="TadE-like_dom"/>
</dbReference>
<dbReference type="AlphaFoldDB" id="A0A3N5BDT4"/>
<dbReference type="RefSeq" id="WP_124219801.1">
    <property type="nucleotide sequence ID" value="NZ_RKRF01000007.1"/>
</dbReference>
<evidence type="ECO:0000259" key="2">
    <source>
        <dbReference type="Pfam" id="PF07811"/>
    </source>
</evidence>
<feature type="domain" description="TadE-like" evidence="2">
    <location>
        <begin position="8"/>
        <end position="50"/>
    </location>
</feature>
<evidence type="ECO:0000313" key="4">
    <source>
        <dbReference type="Proteomes" id="UP000276443"/>
    </source>
</evidence>
<comment type="caution">
    <text evidence="3">The sequence shown here is derived from an EMBL/GenBank/DDBJ whole genome shotgun (WGS) entry which is preliminary data.</text>
</comment>
<organism evidence="3 4">
    <name type="scientific">Aquisalibacillus elongatus</name>
    <dbReference type="NCBI Taxonomy" id="485577"/>
    <lineage>
        <taxon>Bacteria</taxon>
        <taxon>Bacillati</taxon>
        <taxon>Bacillota</taxon>
        <taxon>Bacilli</taxon>
        <taxon>Bacillales</taxon>
        <taxon>Bacillaceae</taxon>
        <taxon>Aquisalibacillus</taxon>
    </lineage>
</organism>
<reference evidence="3 4" key="1">
    <citation type="submission" date="2018-11" db="EMBL/GenBank/DDBJ databases">
        <title>Genomic Encyclopedia of Type Strains, Phase IV (KMG-IV): sequencing the most valuable type-strain genomes for metagenomic binning, comparative biology and taxonomic classification.</title>
        <authorList>
            <person name="Goeker M."/>
        </authorList>
    </citation>
    <scope>NUCLEOTIDE SEQUENCE [LARGE SCALE GENOMIC DNA]</scope>
    <source>
        <strain evidence="3 4">DSM 18090</strain>
    </source>
</reference>
<gene>
    <name evidence="3" type="ORF">EDC24_0731</name>
</gene>
<dbReference type="OrthoDB" id="1683505at2"/>
<dbReference type="Proteomes" id="UP000276443">
    <property type="component" value="Unassembled WGS sequence"/>
</dbReference>
<dbReference type="EMBL" id="RKRF01000007">
    <property type="protein sequence ID" value="RPF55846.1"/>
    <property type="molecule type" value="Genomic_DNA"/>
</dbReference>
<proteinExistence type="predicted"/>
<evidence type="ECO:0000313" key="3">
    <source>
        <dbReference type="EMBL" id="RPF55846.1"/>
    </source>
</evidence>